<dbReference type="MGI" id="MGI:5791097">
    <property type="gene designation" value="Gm45261"/>
</dbReference>
<name>A0A1B0GSP6_MOUSE</name>
<dbReference type="SMR" id="A0A1B0GSP6"/>
<feature type="region of interest" description="Disordered" evidence="1">
    <location>
        <begin position="162"/>
        <end position="197"/>
    </location>
</feature>
<dbReference type="OMA" id="PEHVFGC"/>
<dbReference type="Bgee" id="ENSMUSG00000110100">
    <property type="expression patterns" value="Expressed in spermatid and 1 other cell type or tissue"/>
</dbReference>
<feature type="compositionally biased region" description="Basic and acidic residues" evidence="1">
    <location>
        <begin position="122"/>
        <end position="132"/>
    </location>
</feature>
<dbReference type="VEuPathDB" id="HostDB:ENSMUSG00000110100"/>
<evidence type="ECO:0000313" key="2">
    <source>
        <dbReference type="Ensembl" id="ENSMUSP00000148020.2"/>
    </source>
</evidence>
<reference evidence="2 4" key="1">
    <citation type="journal article" date="2009" name="PLoS Biol.">
        <title>Lineage-specific biology revealed by a finished genome assembly of the mouse.</title>
        <authorList>
            <consortium name="Mouse Genome Sequencing Consortium"/>
            <person name="Church D.M."/>
            <person name="Goodstadt L."/>
            <person name="Hillier L.W."/>
            <person name="Zody M.C."/>
            <person name="Goldstein S."/>
            <person name="She X."/>
            <person name="Bult C.J."/>
            <person name="Agarwala R."/>
            <person name="Cherry J.L."/>
            <person name="DiCuccio M."/>
            <person name="Hlavina W."/>
            <person name="Kapustin Y."/>
            <person name="Meric P."/>
            <person name="Maglott D."/>
            <person name="Birtle Z."/>
            <person name="Marques A.C."/>
            <person name="Graves T."/>
            <person name="Zhou S."/>
            <person name="Teague B."/>
            <person name="Potamousis K."/>
            <person name="Churas C."/>
            <person name="Place M."/>
            <person name="Herschleb J."/>
            <person name="Runnheim R."/>
            <person name="Forrest D."/>
            <person name="Amos-Landgraf J."/>
            <person name="Schwartz D.C."/>
            <person name="Cheng Z."/>
            <person name="Lindblad-Toh K."/>
            <person name="Eichler E.E."/>
            <person name="Ponting C.P."/>
        </authorList>
    </citation>
    <scope>NUCLEOTIDE SEQUENCE [LARGE SCALE GENOMIC DNA]</scope>
    <source>
        <strain evidence="2 4">C57BL/6J</strain>
    </source>
</reference>
<evidence type="ECO:0000313" key="3">
    <source>
        <dbReference type="MGI" id="MGI:5791097"/>
    </source>
</evidence>
<dbReference type="RNAct" id="A0A1B0GSP6">
    <property type="molecule type" value="protein"/>
</dbReference>
<dbReference type="Proteomes" id="UP000000589">
    <property type="component" value="Chromosome 1"/>
</dbReference>
<proteinExistence type="predicted"/>
<evidence type="ECO:0000313" key="4">
    <source>
        <dbReference type="Proteomes" id="UP000000589"/>
    </source>
</evidence>
<feature type="region of interest" description="Disordered" evidence="1">
    <location>
        <begin position="35"/>
        <end position="67"/>
    </location>
</feature>
<gene>
    <name evidence="2 3" type="primary">Gm45261</name>
</gene>
<organism evidence="2 4">
    <name type="scientific">Mus musculus</name>
    <name type="common">Mouse</name>
    <dbReference type="NCBI Taxonomy" id="10090"/>
    <lineage>
        <taxon>Eukaryota</taxon>
        <taxon>Metazoa</taxon>
        <taxon>Chordata</taxon>
        <taxon>Craniata</taxon>
        <taxon>Vertebrata</taxon>
        <taxon>Euteleostomi</taxon>
        <taxon>Mammalia</taxon>
        <taxon>Eutheria</taxon>
        <taxon>Euarchontoglires</taxon>
        <taxon>Glires</taxon>
        <taxon>Rodentia</taxon>
        <taxon>Myomorpha</taxon>
        <taxon>Muroidea</taxon>
        <taxon>Muridae</taxon>
        <taxon>Murinae</taxon>
        <taxon>Mus</taxon>
        <taxon>Mus</taxon>
    </lineage>
</organism>
<dbReference type="OrthoDB" id="8851930at2759"/>
<dbReference type="GeneTree" id="ENSGT00850000133636"/>
<reference evidence="2" key="3">
    <citation type="submission" date="2025-08" db="UniProtKB">
        <authorList>
            <consortium name="Ensembl"/>
        </authorList>
    </citation>
    <scope>IDENTIFICATION</scope>
    <source>
        <strain evidence="2">C57BL/6J</strain>
    </source>
</reference>
<feature type="region of interest" description="Disordered" evidence="1">
    <location>
        <begin position="101"/>
        <end position="148"/>
    </location>
</feature>
<evidence type="ECO:0000256" key="1">
    <source>
        <dbReference type="SAM" id="MobiDB-lite"/>
    </source>
</evidence>
<keyword evidence="4" id="KW-1185">Reference proteome</keyword>
<dbReference type="Ensembl" id="ENSMUST00000211023.2">
    <property type="protein sequence ID" value="ENSMUSP00000148020.2"/>
    <property type="gene ID" value="ENSMUSG00000110100.2"/>
</dbReference>
<sequence length="197" mass="21794">MEASIRLVRVIQEIRAEINRLESENHALCERLTSVRQTASSSGRESEDEREEAAACDQSLGTLSGDVPIESAPAVQEHQGNVMIVRRYTISPPVRSYAANNPWEARSRLPNDGTPLPCSSTKKQDSEEKRLAADAYGSNSSSQRASFDDNCVCREKTKTVSFQLPRDRSSVPKNSHPLKYSTNRSTDQLSLIAEKGV</sequence>
<dbReference type="InParanoid" id="A0A1B0GSP6"/>
<protein>
    <submittedName>
        <fullName evidence="2">Predicted gene 45261</fullName>
    </submittedName>
</protein>
<dbReference type="AGR" id="MGI:5791097"/>
<dbReference type="AlphaFoldDB" id="A0A1B0GSP6"/>
<feature type="compositionally biased region" description="Polar residues" evidence="1">
    <location>
        <begin position="180"/>
        <end position="189"/>
    </location>
</feature>
<accession>A0A1B0GSP6</accession>
<reference evidence="2 4" key="2">
    <citation type="journal article" date="2011" name="PLoS Biol.">
        <title>Modernizing reference genome assemblies.</title>
        <authorList>
            <person name="Church D.M."/>
            <person name="Schneider V.A."/>
            <person name="Graves T."/>
            <person name="Auger K."/>
            <person name="Cunningham F."/>
            <person name="Bouk N."/>
            <person name="Chen H.C."/>
            <person name="Agarwala R."/>
            <person name="McLaren W.M."/>
            <person name="Ritchie G.R."/>
            <person name="Albracht D."/>
            <person name="Kremitzki M."/>
            <person name="Rock S."/>
            <person name="Kotkiewicz H."/>
            <person name="Kremitzki C."/>
            <person name="Wollam A."/>
            <person name="Trani L."/>
            <person name="Fulton L."/>
            <person name="Fulton R."/>
            <person name="Matthews L."/>
            <person name="Whitehead S."/>
            <person name="Chow W."/>
            <person name="Torrance J."/>
            <person name="Dunn M."/>
            <person name="Harden G."/>
            <person name="Threadgold G."/>
            <person name="Wood J."/>
            <person name="Collins J."/>
            <person name="Heath P."/>
            <person name="Griffiths G."/>
            <person name="Pelan S."/>
            <person name="Grafham D."/>
            <person name="Eichler E.E."/>
            <person name="Weinstock G."/>
            <person name="Mardis E.R."/>
            <person name="Wilson R.K."/>
            <person name="Howe K."/>
            <person name="Flicek P."/>
            <person name="Hubbard T."/>
        </authorList>
    </citation>
    <scope>NUCLEOTIDE SEQUENCE [LARGE SCALE GENOMIC DNA]</scope>
    <source>
        <strain evidence="2 4">C57BL/6J</strain>
    </source>
</reference>
<reference evidence="2" key="4">
    <citation type="submission" date="2025-09" db="UniProtKB">
        <authorList>
            <consortium name="Ensembl"/>
        </authorList>
    </citation>
    <scope>IDENTIFICATION</scope>
    <source>
        <strain evidence="2">C57BL/6J</strain>
    </source>
</reference>